<dbReference type="InterPro" id="IPR017937">
    <property type="entry name" value="Thioredoxin_CS"/>
</dbReference>
<sequence length="175" mass="20570">MSKHQLNTVCVAIILLLTSFSRERQNKTASINWLTIEQAEILNQKIPKKLVIDIYTDWCGWCKVMDKETYRDPKIIEIINRDFYAVKLNAENQNSIRFLGKTYEFKPEYRCNDLAVQLLQGELSFPNTVFMDEQLKLITAVPGYIKAPEFVHILNYFSSNSYKTTKWDVYRAKQN</sequence>
<dbReference type="AlphaFoldDB" id="A0A521E1L2"/>
<dbReference type="OrthoDB" id="120730at2"/>
<reference evidence="3 4" key="1">
    <citation type="submission" date="2017-05" db="EMBL/GenBank/DDBJ databases">
        <authorList>
            <person name="Varghese N."/>
            <person name="Submissions S."/>
        </authorList>
    </citation>
    <scope>NUCLEOTIDE SEQUENCE [LARGE SCALE GENOMIC DNA]</scope>
    <source>
        <strain evidence="3 4">DSM 21342</strain>
    </source>
</reference>
<name>A0A521E1L2_9SPHI</name>
<dbReference type="RefSeq" id="WP_142604519.1">
    <property type="nucleotide sequence ID" value="NZ_FXSZ01000010.1"/>
</dbReference>
<dbReference type="Gene3D" id="3.40.30.10">
    <property type="entry name" value="Glutaredoxin"/>
    <property type="match status" value="1"/>
</dbReference>
<dbReference type="InterPro" id="IPR004879">
    <property type="entry name" value="Ssp411-like_TRX"/>
</dbReference>
<dbReference type="Pfam" id="PF03190">
    <property type="entry name" value="Thioredox_DsbH"/>
    <property type="match status" value="1"/>
</dbReference>
<accession>A0A521E1L2</accession>
<keyword evidence="1" id="KW-0676">Redox-active center</keyword>
<evidence type="ECO:0000259" key="2">
    <source>
        <dbReference type="Pfam" id="PF03190"/>
    </source>
</evidence>
<feature type="domain" description="Spermatogenesis-associated protein 20-like TRX" evidence="2">
    <location>
        <begin position="24"/>
        <end position="141"/>
    </location>
</feature>
<dbReference type="PROSITE" id="PS00194">
    <property type="entry name" value="THIOREDOXIN_1"/>
    <property type="match status" value="1"/>
</dbReference>
<proteinExistence type="predicted"/>
<organism evidence="3 4">
    <name type="scientific">Solitalea koreensis</name>
    <dbReference type="NCBI Taxonomy" id="543615"/>
    <lineage>
        <taxon>Bacteria</taxon>
        <taxon>Pseudomonadati</taxon>
        <taxon>Bacteroidota</taxon>
        <taxon>Sphingobacteriia</taxon>
        <taxon>Sphingobacteriales</taxon>
        <taxon>Sphingobacteriaceae</taxon>
        <taxon>Solitalea</taxon>
    </lineage>
</organism>
<dbReference type="InterPro" id="IPR036249">
    <property type="entry name" value="Thioredoxin-like_sf"/>
</dbReference>
<protein>
    <submittedName>
        <fullName evidence="3">Thioredoxin-related protein</fullName>
    </submittedName>
</protein>
<keyword evidence="4" id="KW-1185">Reference proteome</keyword>
<evidence type="ECO:0000313" key="4">
    <source>
        <dbReference type="Proteomes" id="UP000315971"/>
    </source>
</evidence>
<dbReference type="EMBL" id="FXSZ01000010">
    <property type="protein sequence ID" value="SMO77844.1"/>
    <property type="molecule type" value="Genomic_DNA"/>
</dbReference>
<dbReference type="SUPFAM" id="SSF52833">
    <property type="entry name" value="Thioredoxin-like"/>
    <property type="match status" value="1"/>
</dbReference>
<dbReference type="Proteomes" id="UP000315971">
    <property type="component" value="Unassembled WGS sequence"/>
</dbReference>
<gene>
    <name evidence="3" type="ORF">SAMN06265350_11036</name>
</gene>
<evidence type="ECO:0000256" key="1">
    <source>
        <dbReference type="ARBA" id="ARBA00023284"/>
    </source>
</evidence>
<evidence type="ECO:0000313" key="3">
    <source>
        <dbReference type="EMBL" id="SMO77844.1"/>
    </source>
</evidence>